<dbReference type="RefSeq" id="WP_283344444.1">
    <property type="nucleotide sequence ID" value="NZ_JASHIF010000008.1"/>
</dbReference>
<name>A0ABT6Y7G8_9BACT</name>
<dbReference type="Pfam" id="PF14054">
    <property type="entry name" value="DUF4249"/>
    <property type="match status" value="1"/>
</dbReference>
<keyword evidence="3" id="KW-1185">Reference proteome</keyword>
<dbReference type="Proteomes" id="UP001236507">
    <property type="component" value="Unassembled WGS sequence"/>
</dbReference>
<organism evidence="2 3">
    <name type="scientific">Flectobacillus roseus</name>
    <dbReference type="NCBI Taxonomy" id="502259"/>
    <lineage>
        <taxon>Bacteria</taxon>
        <taxon>Pseudomonadati</taxon>
        <taxon>Bacteroidota</taxon>
        <taxon>Cytophagia</taxon>
        <taxon>Cytophagales</taxon>
        <taxon>Flectobacillaceae</taxon>
        <taxon>Flectobacillus</taxon>
    </lineage>
</organism>
<evidence type="ECO:0000313" key="2">
    <source>
        <dbReference type="EMBL" id="MDI9859519.1"/>
    </source>
</evidence>
<accession>A0ABT6Y7G8</accession>
<feature type="signal peptide" evidence="1">
    <location>
        <begin position="1"/>
        <end position="19"/>
    </location>
</feature>
<protein>
    <submittedName>
        <fullName evidence="2">DUF4249 domain-containing protein</fullName>
    </submittedName>
</protein>
<gene>
    <name evidence="2" type="ORF">QM524_09880</name>
</gene>
<dbReference type="EMBL" id="JASHIF010000008">
    <property type="protein sequence ID" value="MDI9859519.1"/>
    <property type="molecule type" value="Genomic_DNA"/>
</dbReference>
<feature type="chain" id="PRO_5046037974" evidence="1">
    <location>
        <begin position="20"/>
        <end position="288"/>
    </location>
</feature>
<dbReference type="InterPro" id="IPR025345">
    <property type="entry name" value="DUF4249"/>
</dbReference>
<evidence type="ECO:0000256" key="1">
    <source>
        <dbReference type="SAM" id="SignalP"/>
    </source>
</evidence>
<keyword evidence="1" id="KW-0732">Signal</keyword>
<comment type="caution">
    <text evidence="2">The sequence shown here is derived from an EMBL/GenBank/DDBJ whole genome shotgun (WGS) entry which is preliminary data.</text>
</comment>
<evidence type="ECO:0000313" key="3">
    <source>
        <dbReference type="Proteomes" id="UP001236507"/>
    </source>
</evidence>
<proteinExistence type="predicted"/>
<sequence length="288" mass="32156">MKKQFIYICSMLLFCWGCSGDFLTVEETGVIRSSDAPIVTAFLSPQDTVHTVTLYHTRPAAGNNPYATWQQNVGKSTVTLSNGTQTVKLIPDSFLTGVFKISAKNFKVESGKTYYLNVSTFDGKKAEANCTIPTGVVDTTSISYQLVSGNASNMNTSYLISWKDIPNQVNYYAVYTISELQDLTKKTAEINNERYLHGIDDVERDGLTVGTQESLLLTKPNSPAKDRLYIWQVQVLNTDIHFYKFHKDYAIAKQADENPFSEPVLLYSNIKGGFGVMAGYTKAVTYFR</sequence>
<reference evidence="2 3" key="1">
    <citation type="submission" date="2023-05" db="EMBL/GenBank/DDBJ databases">
        <title>Novel species of genus Flectobacillus isolated from stream in China.</title>
        <authorList>
            <person name="Lu H."/>
        </authorList>
    </citation>
    <scope>NUCLEOTIDE SEQUENCE [LARGE SCALE GENOMIC DNA]</scope>
    <source>
        <strain evidence="2 3">KCTC 42575</strain>
    </source>
</reference>